<evidence type="ECO:0000256" key="1">
    <source>
        <dbReference type="SAM" id="MobiDB-lite"/>
    </source>
</evidence>
<dbReference type="Proteomes" id="UP001054252">
    <property type="component" value="Unassembled WGS sequence"/>
</dbReference>
<accession>A0AAV5HXG5</accession>
<evidence type="ECO:0000313" key="3">
    <source>
        <dbReference type="Proteomes" id="UP001054252"/>
    </source>
</evidence>
<sequence length="237" mass="25881">MEAVMLSSSLDKSVSPYKQMKNPERVAWGFVSNPVESLAPMNNIHGGLLFAPPPLFSSCPPSASASLMNHHLFRHQQPPLLPLPLSQPLHNSLLARSRSLSSSPTNKKSNRTRDQPLTPKKSKSKPLTSKGEEQKKDLKPVEATEEAKESVIGFGPDPNDLPKNMLKVLSSPSLRLERNVVMNDLETFSGSVFTLSPPPSSLPMPKFSLRPKLSCNAEAAEIDAGATDGLRRLLRIC</sequence>
<comment type="caution">
    <text evidence="2">The sequence shown here is derived from an EMBL/GenBank/DDBJ whole genome shotgun (WGS) entry which is preliminary data.</text>
</comment>
<name>A0AAV5HXG5_9ROSI</name>
<proteinExistence type="predicted"/>
<dbReference type="InterPro" id="IPR028322">
    <property type="entry name" value="PNRC-like_rgn"/>
</dbReference>
<protein>
    <submittedName>
        <fullName evidence="2">Uncharacterized protein</fullName>
    </submittedName>
</protein>
<dbReference type="AlphaFoldDB" id="A0AAV5HXG5"/>
<dbReference type="EMBL" id="BPVZ01000004">
    <property type="protein sequence ID" value="GKU90126.1"/>
    <property type="molecule type" value="Genomic_DNA"/>
</dbReference>
<dbReference type="GO" id="GO:0016071">
    <property type="term" value="P:mRNA metabolic process"/>
    <property type="evidence" value="ECO:0007669"/>
    <property type="project" value="UniProtKB-ARBA"/>
</dbReference>
<feature type="compositionally biased region" description="Basic and acidic residues" evidence="1">
    <location>
        <begin position="130"/>
        <end position="149"/>
    </location>
</feature>
<keyword evidence="3" id="KW-1185">Reference proteome</keyword>
<dbReference type="PANTHER" id="PTHR33670:SF14">
    <property type="entry name" value="T20H2.15 PROTEIN"/>
    <property type="match status" value="1"/>
</dbReference>
<organism evidence="2 3">
    <name type="scientific">Rubroshorea leprosula</name>
    <dbReference type="NCBI Taxonomy" id="152421"/>
    <lineage>
        <taxon>Eukaryota</taxon>
        <taxon>Viridiplantae</taxon>
        <taxon>Streptophyta</taxon>
        <taxon>Embryophyta</taxon>
        <taxon>Tracheophyta</taxon>
        <taxon>Spermatophyta</taxon>
        <taxon>Magnoliopsida</taxon>
        <taxon>eudicotyledons</taxon>
        <taxon>Gunneridae</taxon>
        <taxon>Pentapetalae</taxon>
        <taxon>rosids</taxon>
        <taxon>malvids</taxon>
        <taxon>Malvales</taxon>
        <taxon>Dipterocarpaceae</taxon>
        <taxon>Rubroshorea</taxon>
    </lineage>
</organism>
<gene>
    <name evidence="2" type="ORF">SLEP1_g4166</name>
</gene>
<reference evidence="2 3" key="1">
    <citation type="journal article" date="2021" name="Commun. Biol.">
        <title>The genome of Shorea leprosula (Dipterocarpaceae) highlights the ecological relevance of drought in aseasonal tropical rainforests.</title>
        <authorList>
            <person name="Ng K.K.S."/>
            <person name="Kobayashi M.J."/>
            <person name="Fawcett J.A."/>
            <person name="Hatakeyama M."/>
            <person name="Paape T."/>
            <person name="Ng C.H."/>
            <person name="Ang C.C."/>
            <person name="Tnah L.H."/>
            <person name="Lee C.T."/>
            <person name="Nishiyama T."/>
            <person name="Sese J."/>
            <person name="O'Brien M.J."/>
            <person name="Copetti D."/>
            <person name="Mohd Noor M.I."/>
            <person name="Ong R.C."/>
            <person name="Putra M."/>
            <person name="Sireger I.Z."/>
            <person name="Indrioko S."/>
            <person name="Kosugi Y."/>
            <person name="Izuno A."/>
            <person name="Isagi Y."/>
            <person name="Lee S.L."/>
            <person name="Shimizu K.K."/>
        </authorList>
    </citation>
    <scope>NUCLEOTIDE SEQUENCE [LARGE SCALE GENOMIC DNA]</scope>
    <source>
        <strain evidence="2">214</strain>
    </source>
</reference>
<dbReference type="PANTHER" id="PTHR33670">
    <property type="entry name" value="SPLICING FACTOR, PROLINE- AND GLUTAMINE-RICH-LIKE"/>
    <property type="match status" value="1"/>
</dbReference>
<evidence type="ECO:0000313" key="2">
    <source>
        <dbReference type="EMBL" id="GKU90126.1"/>
    </source>
</evidence>
<dbReference type="Pfam" id="PF15365">
    <property type="entry name" value="PNRC"/>
    <property type="match status" value="1"/>
</dbReference>
<feature type="region of interest" description="Disordered" evidence="1">
    <location>
        <begin position="96"/>
        <end position="163"/>
    </location>
</feature>